<evidence type="ECO:0000256" key="1">
    <source>
        <dbReference type="SAM" id="MobiDB-lite"/>
    </source>
</evidence>
<sequence>MMALSYQKLDLNWGMRHCMSVEKLQQEQFEDEPEQDQNQLDLNNLPDNPENQGPSRLPQETRRSEANNCGIKISPKSSRRKKNGCRQHQLRFRTAHAGVGLEALIGGATTRDSSLEKLNLYITTTG</sequence>
<name>A0A5J4TPW6_9EUKA</name>
<accession>A0A5J4TPW6</accession>
<proteinExistence type="predicted"/>
<protein>
    <submittedName>
        <fullName evidence="2">Uncharacterized protein</fullName>
    </submittedName>
</protein>
<reference evidence="2 3" key="1">
    <citation type="submission" date="2019-03" db="EMBL/GenBank/DDBJ databases">
        <title>Single cell metagenomics reveals metabolic interactions within the superorganism composed of flagellate Streblomastix strix and complex community of Bacteroidetes bacteria on its surface.</title>
        <authorList>
            <person name="Treitli S.C."/>
            <person name="Kolisko M."/>
            <person name="Husnik F."/>
            <person name="Keeling P."/>
            <person name="Hampl V."/>
        </authorList>
    </citation>
    <scope>NUCLEOTIDE SEQUENCE [LARGE SCALE GENOMIC DNA]</scope>
    <source>
        <strain evidence="2">ST1C</strain>
    </source>
</reference>
<evidence type="ECO:0000313" key="3">
    <source>
        <dbReference type="Proteomes" id="UP000324800"/>
    </source>
</evidence>
<feature type="region of interest" description="Disordered" evidence="1">
    <location>
        <begin position="24"/>
        <end position="87"/>
    </location>
</feature>
<gene>
    <name evidence="2" type="ORF">EZS28_044540</name>
</gene>
<dbReference type="EMBL" id="SNRW01027678">
    <property type="protein sequence ID" value="KAA6359933.1"/>
    <property type="molecule type" value="Genomic_DNA"/>
</dbReference>
<dbReference type="AlphaFoldDB" id="A0A5J4TPW6"/>
<feature type="compositionally biased region" description="Basic residues" evidence="1">
    <location>
        <begin position="77"/>
        <end position="87"/>
    </location>
</feature>
<feature type="compositionally biased region" description="Low complexity" evidence="1">
    <location>
        <begin position="36"/>
        <end position="52"/>
    </location>
</feature>
<dbReference type="Proteomes" id="UP000324800">
    <property type="component" value="Unassembled WGS sequence"/>
</dbReference>
<comment type="caution">
    <text evidence="2">The sequence shown here is derived from an EMBL/GenBank/DDBJ whole genome shotgun (WGS) entry which is preliminary data.</text>
</comment>
<organism evidence="2 3">
    <name type="scientific">Streblomastix strix</name>
    <dbReference type="NCBI Taxonomy" id="222440"/>
    <lineage>
        <taxon>Eukaryota</taxon>
        <taxon>Metamonada</taxon>
        <taxon>Preaxostyla</taxon>
        <taxon>Oxymonadida</taxon>
        <taxon>Streblomastigidae</taxon>
        <taxon>Streblomastix</taxon>
    </lineage>
</organism>
<evidence type="ECO:0000313" key="2">
    <source>
        <dbReference type="EMBL" id="KAA6359933.1"/>
    </source>
</evidence>